<sequence length="1337" mass="148415">MALVLLPCDLPTWPTLQRHLTAMKREVRTAGQLKEALLKIYNLCNTSLEPDDESLGDQRVFDVLCDEVVDTWLSDDERQDLFDTQLPTMVDYALQLKSLKPLRGLHFSLQQQSDRVEIDRRFAASLVAHAFFSTFPRRTIKTHPTLQDFNFAGHFFQHLNRRSQRAKLRSILHYFQRLNERPPEGHVTFARQVMSGREWCTLEDWLQCRRPLCQLVVRHDGRVEYPSSDSTMASMSVNNNNNRPSVGQSSEPPAGIRVCFASRRIGGSFLDDGTSQECAAFSSHPELLSLLPYVESLEDNEAITASGLCTYSIIHDLKNKAVFDATAGQQTTTANAATKTALTTTSAAATTSPISSSSLQQVTQAQTPMCLIDAEDYSDLPIRQYEEDNVLRELNKAYLGFRQHYPEAARAEQPHQQKEQPQLEQRVPIVAASRDLSPSSGSRQASTITDPTASQDWADLTRSTTLVASSGDPSSPRPSLCPSMASQDQSHVTADETDRGRSASNPTLLYGGGRNAPLTLAKATVVKQIMTRVKDAGLSELPSSCVSNKKAGSIYASCHSQDEDLNSSVEEFRSANTSLDEDEVQPRAAASVNRMQRRRNSTDRNGNDQLNKSRGSSTESDSSAENRRPESRGFALDSNNEEDSFSGDGLEREKRWLEHFRERRGPRSARSGLKDSSSSSKDSSRYSFSTEFSSELDELYDQFSHWLDDPNGGESVQQNGRNAAVFRFAHGLLKRALSDSFASVALSIENLSAHPETLMKDIKLAASSSESRRGSTKRSWSLNEHVGDERLALQLAKEMVERETLMEEQVLPMPDIVPLLPVDAIEEETLDEPAEPKKTAMKQKKANNSKSKMACQLSSQHSVERVVLLDRMSPVESEVGTELLLHGVGRCCEAISESQSNRSSNAGEDSESQTPTPMNPTPPRTRRGSWFFKKSREQRHQNPSIKHQRARSNSVPTVMELSQLSLWQQQMAEQLKQSLIPDIIVSGENTEDDECFTPGQQREQRRHRSYDDQLQNFAQSSESLLSDDVVEGFSWTMAETIIEDIMKEIGSKQTQLSLPTRHNPGGGVGKTGLHHPNKMANKLPGKSILKISSNDSLHRSHSGSLEQPQENVERPAFAIHKTIAEHMAEQQHQNAPMSWSHRSTSMPSLRAIDELESLNTSSILDESETVQMTNGNQRDDEKQFGQVNGGLLPIITGNWGCGSSGGGDAQLKSMLQWLAASRSGAPSLVYYTAGASSVVKLDIVCRVIMDRQWTVGDLAGALLRYCRARLDPRRLDLISRLETHYQAVIAGSSGVDAADERQISLSTCSECPGSNPGTDRLLFDELLGQYPLKQTEL</sequence>
<dbReference type="InterPro" id="IPR048362">
    <property type="entry name" value="PARG_helical"/>
</dbReference>
<evidence type="ECO:0000313" key="7">
    <source>
        <dbReference type="EMBL" id="KAI9560869.1"/>
    </source>
</evidence>
<reference evidence="7 8" key="1">
    <citation type="submission" date="2022-05" db="EMBL/GenBank/DDBJ databases">
        <title>A multi-omics perspective on studying reproductive biology in Daphnia sinensis.</title>
        <authorList>
            <person name="Jia J."/>
        </authorList>
    </citation>
    <scope>NUCLEOTIDE SEQUENCE [LARGE SCALE GENOMIC DNA]</scope>
    <source>
        <strain evidence="7 8">WSL</strain>
    </source>
</reference>
<evidence type="ECO:0000313" key="8">
    <source>
        <dbReference type="Proteomes" id="UP000820818"/>
    </source>
</evidence>
<comment type="caution">
    <text evidence="7">The sequence shown here is derived from an EMBL/GenBank/DDBJ whole genome shotgun (WGS) entry which is preliminary data.</text>
</comment>
<feature type="compositionally biased region" description="Polar residues" evidence="4">
    <location>
        <begin position="848"/>
        <end position="858"/>
    </location>
</feature>
<dbReference type="Pfam" id="PF20811">
    <property type="entry name" value="PARG_cat_N"/>
    <property type="match status" value="1"/>
</dbReference>
<dbReference type="Proteomes" id="UP000820818">
    <property type="component" value="Linkage Group LG3"/>
</dbReference>
<keyword evidence="3" id="KW-0378">Hydrolase</keyword>
<evidence type="ECO:0000259" key="6">
    <source>
        <dbReference type="Pfam" id="PF20811"/>
    </source>
</evidence>
<feature type="compositionally biased region" description="Polar residues" evidence="4">
    <location>
        <begin position="896"/>
        <end position="907"/>
    </location>
</feature>
<dbReference type="GO" id="GO:0005975">
    <property type="term" value="P:carbohydrate metabolic process"/>
    <property type="evidence" value="ECO:0007669"/>
    <property type="project" value="InterPro"/>
</dbReference>
<gene>
    <name evidence="7" type="ORF">GHT06_011823</name>
</gene>
<feature type="region of interest" description="Disordered" evidence="4">
    <location>
        <begin position="829"/>
        <end position="858"/>
    </location>
</feature>
<feature type="compositionally biased region" description="Polar residues" evidence="4">
    <location>
        <begin position="436"/>
        <end position="473"/>
    </location>
</feature>
<feature type="domain" description="PARG catalytic Macro" evidence="5">
    <location>
        <begin position="1190"/>
        <end position="1237"/>
    </location>
</feature>
<dbReference type="InterPro" id="IPR007724">
    <property type="entry name" value="Poly_GlycHdrlase"/>
</dbReference>
<dbReference type="PANTHER" id="PTHR12837:SF14">
    <property type="entry name" value="POLY(ADP-RIBOSE) GLYCOHYDROLASE"/>
    <property type="match status" value="1"/>
</dbReference>
<feature type="region of interest" description="Disordered" evidence="4">
    <location>
        <begin position="896"/>
        <end position="955"/>
    </location>
</feature>
<dbReference type="GO" id="GO:0005634">
    <property type="term" value="C:nucleus"/>
    <property type="evidence" value="ECO:0007669"/>
    <property type="project" value="TreeGrafter"/>
</dbReference>
<feature type="region of interest" description="Disordered" evidence="4">
    <location>
        <begin position="1056"/>
        <end position="1081"/>
    </location>
</feature>
<evidence type="ECO:0000256" key="3">
    <source>
        <dbReference type="ARBA" id="ARBA00022801"/>
    </source>
</evidence>
<feature type="region of interest" description="Disordered" evidence="4">
    <location>
        <begin position="662"/>
        <end position="687"/>
    </location>
</feature>
<evidence type="ECO:0000259" key="5">
    <source>
        <dbReference type="Pfam" id="PF05028"/>
    </source>
</evidence>
<feature type="region of interest" description="Disordered" evidence="4">
    <location>
        <begin position="1094"/>
        <end position="1113"/>
    </location>
</feature>
<dbReference type="GO" id="GO:0004649">
    <property type="term" value="F:poly(ADP-ribose) glycohydrolase activity"/>
    <property type="evidence" value="ECO:0007669"/>
    <property type="project" value="UniProtKB-EC"/>
</dbReference>
<dbReference type="GO" id="GO:0009225">
    <property type="term" value="P:nucleotide-sugar metabolic process"/>
    <property type="evidence" value="ECO:0007669"/>
    <property type="project" value="TreeGrafter"/>
</dbReference>
<evidence type="ECO:0000256" key="4">
    <source>
        <dbReference type="SAM" id="MobiDB-lite"/>
    </source>
</evidence>
<feature type="region of interest" description="Disordered" evidence="4">
    <location>
        <begin position="433"/>
        <end position="515"/>
    </location>
</feature>
<feature type="compositionally biased region" description="Polar residues" evidence="4">
    <location>
        <begin position="566"/>
        <end position="578"/>
    </location>
</feature>
<feature type="compositionally biased region" description="Low complexity" evidence="4">
    <location>
        <begin position="668"/>
        <end position="687"/>
    </location>
</feature>
<dbReference type="GO" id="GO:0006282">
    <property type="term" value="P:regulation of DNA repair"/>
    <property type="evidence" value="ECO:0007669"/>
    <property type="project" value="InterPro"/>
</dbReference>
<evidence type="ECO:0000256" key="2">
    <source>
        <dbReference type="ARBA" id="ARBA00012255"/>
    </source>
</evidence>
<proteinExistence type="inferred from homology"/>
<dbReference type="EC" id="3.2.1.143" evidence="2"/>
<dbReference type="InterPro" id="IPR046372">
    <property type="entry name" value="PARG_cat_C"/>
</dbReference>
<feature type="domain" description="PARG catalytic Macro" evidence="5">
    <location>
        <begin position="255"/>
        <end position="405"/>
    </location>
</feature>
<name>A0AAD5KUJ2_9CRUS</name>
<comment type="similarity">
    <text evidence="1">Belongs to the poly(ADP-ribose) glycohydrolase family.</text>
</comment>
<evidence type="ECO:0000256" key="1">
    <source>
        <dbReference type="ARBA" id="ARBA00009545"/>
    </source>
</evidence>
<feature type="compositionally biased region" description="Polar residues" evidence="4">
    <location>
        <begin position="941"/>
        <end position="955"/>
    </location>
</feature>
<feature type="compositionally biased region" description="Polar residues" evidence="4">
    <location>
        <begin position="607"/>
        <end position="623"/>
    </location>
</feature>
<protein>
    <recommendedName>
        <fullName evidence="2">poly(ADP-ribose) glycohydrolase</fullName>
        <ecNumber evidence="2">3.2.1.143</ecNumber>
    </recommendedName>
</protein>
<feature type="domain" description="PARG helical" evidence="6">
    <location>
        <begin position="74"/>
        <end position="191"/>
    </location>
</feature>
<dbReference type="Pfam" id="PF05028">
    <property type="entry name" value="PARG_cat_C"/>
    <property type="match status" value="2"/>
</dbReference>
<dbReference type="GO" id="GO:1990966">
    <property type="term" value="P:ATP generation from poly-ADP-D-ribose"/>
    <property type="evidence" value="ECO:0007669"/>
    <property type="project" value="TreeGrafter"/>
</dbReference>
<keyword evidence="8" id="KW-1185">Reference proteome</keyword>
<accession>A0AAD5KUJ2</accession>
<organism evidence="7 8">
    <name type="scientific">Daphnia sinensis</name>
    <dbReference type="NCBI Taxonomy" id="1820382"/>
    <lineage>
        <taxon>Eukaryota</taxon>
        <taxon>Metazoa</taxon>
        <taxon>Ecdysozoa</taxon>
        <taxon>Arthropoda</taxon>
        <taxon>Crustacea</taxon>
        <taxon>Branchiopoda</taxon>
        <taxon>Diplostraca</taxon>
        <taxon>Cladocera</taxon>
        <taxon>Anomopoda</taxon>
        <taxon>Daphniidae</taxon>
        <taxon>Daphnia</taxon>
        <taxon>Daphnia similis group</taxon>
    </lineage>
</organism>
<feature type="region of interest" description="Disordered" evidence="4">
    <location>
        <begin position="560"/>
        <end position="649"/>
    </location>
</feature>
<dbReference type="PANTHER" id="PTHR12837">
    <property type="entry name" value="POLY ADP-RIBOSE GLYCOHYDROLASE"/>
    <property type="match status" value="1"/>
</dbReference>
<dbReference type="GO" id="GO:0005737">
    <property type="term" value="C:cytoplasm"/>
    <property type="evidence" value="ECO:0007669"/>
    <property type="project" value="TreeGrafter"/>
</dbReference>
<dbReference type="EMBL" id="WJBH02000003">
    <property type="protein sequence ID" value="KAI9560869.1"/>
    <property type="molecule type" value="Genomic_DNA"/>
</dbReference>